<dbReference type="PANTHER" id="PTHR46191:SF2">
    <property type="entry name" value="HALOACID DEHALOGENASE-LIKE HYDROLASE DOMAIN-CONTAINING PROTEIN 3"/>
    <property type="match status" value="1"/>
</dbReference>
<dbReference type="AlphaFoldDB" id="A0AAV0SQT7"/>
<dbReference type="Proteomes" id="UP001157938">
    <property type="component" value="Unassembled WGS sequence"/>
</dbReference>
<protein>
    <submittedName>
        <fullName evidence="2">Uncharacterized protein</fullName>
    </submittedName>
</protein>
<comment type="caution">
    <text evidence="2">The sequence shown here is derived from an EMBL/GenBank/DDBJ whole genome shotgun (WGS) entry which is preliminary data.</text>
</comment>
<dbReference type="InterPro" id="IPR051828">
    <property type="entry name" value="HAD-like_hydrolase_domain"/>
</dbReference>
<dbReference type="Gene3D" id="1.10.150.720">
    <property type="entry name" value="Haloacid dehalogenase-like hydrolase"/>
    <property type="match status" value="1"/>
</dbReference>
<dbReference type="PANTHER" id="PTHR46191">
    <property type="match status" value="1"/>
</dbReference>
<dbReference type="InterPro" id="IPR044924">
    <property type="entry name" value="HAD-SF_hydro_IA_REG-2-like_cap"/>
</dbReference>
<proteinExistence type="predicted"/>
<dbReference type="NCBIfam" id="TIGR01549">
    <property type="entry name" value="HAD-SF-IA-v1"/>
    <property type="match status" value="1"/>
</dbReference>
<evidence type="ECO:0000313" key="4">
    <source>
        <dbReference type="Proteomes" id="UP001159659"/>
    </source>
</evidence>
<name>A0AAV0SQT7_9STRA</name>
<dbReference type="SUPFAM" id="SSF56784">
    <property type="entry name" value="HAD-like"/>
    <property type="match status" value="1"/>
</dbReference>
<dbReference type="EMBL" id="CANTFK010000077">
    <property type="protein sequence ID" value="CAI5706064.1"/>
    <property type="molecule type" value="Genomic_DNA"/>
</dbReference>
<sequence>MSSCRAWRYVTFDATGTLLRLVEPPGETYLNFWKEVSGLSFTSSRHAAAAAAITSQFPIEFSLLSRSNPNFGSDSKATSAFLWWRQLVLNVMKRAKVADCLAYNEEQAERFARDLYAHFARPEAWKVFDDVHPTLERLRALHVPMGIISNFDERLESLLVGLQLRDYFQVVTTSFEQPEMKPHASIFQSTFEQLQRKEEPLFTSRFLHVGDHPLKDFKAAKDIGAQAKLLWRTKQRPPPIDINASEVISTLHEVAM</sequence>
<evidence type="ECO:0000313" key="1">
    <source>
        <dbReference type="EMBL" id="CAH0489076.1"/>
    </source>
</evidence>
<accession>A0AAV0SQT7</accession>
<organism evidence="2 4">
    <name type="scientific">Peronospora farinosa</name>
    <dbReference type="NCBI Taxonomy" id="134698"/>
    <lineage>
        <taxon>Eukaryota</taxon>
        <taxon>Sar</taxon>
        <taxon>Stramenopiles</taxon>
        <taxon>Oomycota</taxon>
        <taxon>Peronosporomycetes</taxon>
        <taxon>Peronosporales</taxon>
        <taxon>Peronosporaceae</taxon>
        <taxon>Peronospora</taxon>
    </lineage>
</organism>
<dbReference type="SFLD" id="SFLDG01129">
    <property type="entry name" value="C1.5:_HAD__Beta-PGM__Phosphata"/>
    <property type="match status" value="1"/>
</dbReference>
<dbReference type="Gene3D" id="3.40.50.1000">
    <property type="entry name" value="HAD superfamily/HAD-like"/>
    <property type="match status" value="1"/>
</dbReference>
<gene>
    <name evidence="1" type="ORF">PFR001_LOCUS4516</name>
    <name evidence="2" type="ORF">PFR002_LOCUS878</name>
</gene>
<reference evidence="2" key="2">
    <citation type="submission" date="2022-12" db="EMBL/GenBank/DDBJ databases">
        <authorList>
            <person name="Webb A."/>
        </authorList>
    </citation>
    <scope>NUCLEOTIDE SEQUENCE</scope>
    <source>
        <strain evidence="2">Pf2</strain>
    </source>
</reference>
<keyword evidence="3" id="KW-1185">Reference proteome</keyword>
<dbReference type="InterPro" id="IPR036412">
    <property type="entry name" value="HAD-like_sf"/>
</dbReference>
<dbReference type="EMBL" id="CAKLBC010000994">
    <property type="protein sequence ID" value="CAH0489076.1"/>
    <property type="molecule type" value="Genomic_DNA"/>
</dbReference>
<dbReference type="InterPro" id="IPR006439">
    <property type="entry name" value="HAD-SF_hydro_IA"/>
</dbReference>
<dbReference type="SFLD" id="SFLDS00003">
    <property type="entry name" value="Haloacid_Dehalogenase"/>
    <property type="match status" value="1"/>
</dbReference>
<evidence type="ECO:0000313" key="3">
    <source>
        <dbReference type="Proteomes" id="UP001157938"/>
    </source>
</evidence>
<dbReference type="Pfam" id="PF00702">
    <property type="entry name" value="Hydrolase"/>
    <property type="match status" value="1"/>
</dbReference>
<reference evidence="1 3" key="1">
    <citation type="submission" date="2021-11" db="EMBL/GenBank/DDBJ databases">
        <authorList>
            <person name="Islam A."/>
            <person name="Islam S."/>
            <person name="Flora M.S."/>
            <person name="Rahman M."/>
            <person name="Ziaur R.M."/>
            <person name="Epstein J.H."/>
            <person name="Hassan M."/>
            <person name="Klassen M."/>
            <person name="Woodard K."/>
            <person name="Webb A."/>
            <person name="Webby R.J."/>
            <person name="El Zowalaty M.E."/>
        </authorList>
    </citation>
    <scope>NUCLEOTIDE SEQUENCE [LARGE SCALE GENOMIC DNA]</scope>
    <source>
        <strain evidence="1">Pf1</strain>
    </source>
</reference>
<dbReference type="Proteomes" id="UP001159659">
    <property type="component" value="Unassembled WGS sequence"/>
</dbReference>
<evidence type="ECO:0000313" key="2">
    <source>
        <dbReference type="EMBL" id="CAI5706064.1"/>
    </source>
</evidence>
<dbReference type="InterPro" id="IPR023214">
    <property type="entry name" value="HAD_sf"/>
</dbReference>
<dbReference type="GO" id="GO:0005634">
    <property type="term" value="C:nucleus"/>
    <property type="evidence" value="ECO:0007669"/>
    <property type="project" value="TreeGrafter"/>
</dbReference>